<reference evidence="1" key="1">
    <citation type="submission" date="2009-07" db="EMBL/GenBank/DDBJ databases">
        <authorList>
            <person name="Weinstock G."/>
            <person name="Sodergren E."/>
            <person name="Clifton S."/>
            <person name="Fulton L."/>
            <person name="Fulton B."/>
            <person name="Courtney L."/>
            <person name="Fronick C."/>
            <person name="Harrison M."/>
            <person name="Strong C."/>
            <person name="Farmer C."/>
            <person name="Delahaunty K."/>
            <person name="Markovic C."/>
            <person name="Hall O."/>
            <person name="Minx P."/>
            <person name="Tomlinson C."/>
            <person name="Mitreva M."/>
            <person name="Nelson J."/>
            <person name="Hou S."/>
            <person name="Wollam A."/>
            <person name="Pepin K.H."/>
            <person name="Johnson M."/>
            <person name="Bhonagiri V."/>
            <person name="Nash W.E."/>
            <person name="Warren W."/>
            <person name="Chinwalla A."/>
            <person name="Mardis E.R."/>
            <person name="Wilson R.K."/>
        </authorList>
    </citation>
    <scope>NUCLEOTIDE SEQUENCE [LARGE SCALE GENOMIC DNA]</scope>
    <source>
        <strain evidence="1">ATCC 29256</strain>
    </source>
</reference>
<dbReference type="Proteomes" id="UP000005365">
    <property type="component" value="Unassembled WGS sequence"/>
</dbReference>
<comment type="caution">
    <text evidence="1">The sequence shown here is derived from an EMBL/GenBank/DDBJ whole genome shotgun (WGS) entry which is preliminary data.</text>
</comment>
<accession>C6M6F7</accession>
<gene>
    <name evidence="1" type="ORF">NEISICOT_02109</name>
</gene>
<keyword evidence="2" id="KW-1185">Reference proteome</keyword>
<organism evidence="1 2">
    <name type="scientific">Neisseria sicca ATCC 29256</name>
    <dbReference type="NCBI Taxonomy" id="547045"/>
    <lineage>
        <taxon>Bacteria</taxon>
        <taxon>Pseudomonadati</taxon>
        <taxon>Pseudomonadota</taxon>
        <taxon>Betaproteobacteria</taxon>
        <taxon>Neisseriales</taxon>
        <taxon>Neisseriaceae</taxon>
        <taxon>Neisseria</taxon>
    </lineage>
</organism>
<proteinExistence type="predicted"/>
<dbReference type="EMBL" id="ACKO02000012">
    <property type="protein sequence ID" value="EET44156.1"/>
    <property type="molecule type" value="Genomic_DNA"/>
</dbReference>
<protein>
    <submittedName>
        <fullName evidence="1">Uncharacterized protein</fullName>
    </submittedName>
</protein>
<evidence type="ECO:0000313" key="1">
    <source>
        <dbReference type="EMBL" id="EET44156.1"/>
    </source>
</evidence>
<evidence type="ECO:0000313" key="2">
    <source>
        <dbReference type="Proteomes" id="UP000005365"/>
    </source>
</evidence>
<name>C6M6F7_NEISI</name>
<dbReference type="AlphaFoldDB" id="C6M6F7"/>
<sequence length="49" mass="5566">MSFYLQSGIFCVGNPHKVSNLVAVSALNLPLWKQKSTWKIECRQTLKTV</sequence>